<keyword evidence="6" id="KW-1133">Transmembrane helix</keyword>
<dbReference type="PANTHER" id="PTHR32089">
    <property type="entry name" value="METHYL-ACCEPTING CHEMOTAXIS PROTEIN MCPB"/>
    <property type="match status" value="1"/>
</dbReference>
<feature type="domain" description="HAMP" evidence="9">
    <location>
        <begin position="212"/>
        <end position="265"/>
    </location>
</feature>
<comment type="caution">
    <text evidence="10">The sequence shown here is derived from an EMBL/GenBank/DDBJ whole genome shotgun (WGS) entry which is preliminary data.</text>
</comment>
<evidence type="ECO:0000256" key="2">
    <source>
        <dbReference type="ARBA" id="ARBA00022519"/>
    </source>
</evidence>
<dbReference type="InterPro" id="IPR009875">
    <property type="entry name" value="PilZ_domain"/>
</dbReference>
<dbReference type="InterPro" id="IPR003660">
    <property type="entry name" value="HAMP_dom"/>
</dbReference>
<dbReference type="Gene3D" id="1.10.8.500">
    <property type="entry name" value="HAMP domain in histidine kinase"/>
    <property type="match status" value="1"/>
</dbReference>
<keyword evidence="6" id="KW-0472">Membrane</keyword>
<accession>A0ABX2CBT9</accession>
<evidence type="ECO:0000256" key="3">
    <source>
        <dbReference type="ARBA" id="ARBA00023224"/>
    </source>
</evidence>
<feature type="domain" description="Methyl-accepting transducer" evidence="7">
    <location>
        <begin position="306"/>
        <end position="528"/>
    </location>
</feature>
<comment type="subcellular location">
    <subcellularLocation>
        <location evidence="1">Cell inner membrane</location>
        <topology evidence="1">Multi-pass membrane protein</topology>
    </subcellularLocation>
</comment>
<evidence type="ECO:0000256" key="1">
    <source>
        <dbReference type="ARBA" id="ARBA00004429"/>
    </source>
</evidence>
<dbReference type="Pfam" id="PF00015">
    <property type="entry name" value="MCPsignal"/>
    <property type="match status" value="1"/>
</dbReference>
<keyword evidence="2" id="KW-1003">Cell membrane</keyword>
<evidence type="ECO:0000259" key="8">
    <source>
        <dbReference type="PROSITE" id="PS50192"/>
    </source>
</evidence>
<dbReference type="PROSITE" id="PS50885">
    <property type="entry name" value="HAMP"/>
    <property type="match status" value="1"/>
</dbReference>
<dbReference type="CDD" id="cd06225">
    <property type="entry name" value="HAMP"/>
    <property type="match status" value="1"/>
</dbReference>
<feature type="domain" description="T-SNARE coiled-coil homology" evidence="8">
    <location>
        <begin position="458"/>
        <end position="520"/>
    </location>
</feature>
<protein>
    <submittedName>
        <fullName evidence="10">HAMP domain-containing protein</fullName>
    </submittedName>
</protein>
<dbReference type="InterPro" id="IPR004089">
    <property type="entry name" value="MCPsignal_dom"/>
</dbReference>
<dbReference type="PROSITE" id="PS50111">
    <property type="entry name" value="CHEMOTAXIS_TRANSDUC_2"/>
    <property type="match status" value="1"/>
</dbReference>
<dbReference type="PRINTS" id="PR00260">
    <property type="entry name" value="CHEMTRNSDUCR"/>
</dbReference>
<comment type="similarity">
    <text evidence="4">Belongs to the methyl-accepting chemotaxis (MCP) protein family.</text>
</comment>
<keyword evidence="3 5" id="KW-0807">Transducer</keyword>
<dbReference type="Gene3D" id="1.10.287.950">
    <property type="entry name" value="Methyl-accepting chemotaxis protein"/>
    <property type="match status" value="1"/>
</dbReference>
<keyword evidence="6" id="KW-0812">Transmembrane</keyword>
<evidence type="ECO:0000259" key="7">
    <source>
        <dbReference type="PROSITE" id="PS50111"/>
    </source>
</evidence>
<keyword evidence="2" id="KW-0997">Cell inner membrane</keyword>
<dbReference type="EMBL" id="JABFDN010000002">
    <property type="protein sequence ID" value="NPU65140.1"/>
    <property type="molecule type" value="Genomic_DNA"/>
</dbReference>
<evidence type="ECO:0000256" key="5">
    <source>
        <dbReference type="PROSITE-ProRule" id="PRU00284"/>
    </source>
</evidence>
<dbReference type="Pfam" id="PF07238">
    <property type="entry name" value="PilZ"/>
    <property type="match status" value="1"/>
</dbReference>
<feature type="transmembrane region" description="Helical" evidence="6">
    <location>
        <begin position="190"/>
        <end position="215"/>
    </location>
</feature>
<dbReference type="SMART" id="SM00304">
    <property type="entry name" value="HAMP"/>
    <property type="match status" value="2"/>
</dbReference>
<dbReference type="SMART" id="SM00283">
    <property type="entry name" value="MA"/>
    <property type="match status" value="1"/>
</dbReference>
<organism evidence="10 11">
    <name type="scientific">Bradyrhizobium aeschynomenes</name>
    <dbReference type="NCBI Taxonomy" id="2734909"/>
    <lineage>
        <taxon>Bacteria</taxon>
        <taxon>Pseudomonadati</taxon>
        <taxon>Pseudomonadota</taxon>
        <taxon>Alphaproteobacteria</taxon>
        <taxon>Hyphomicrobiales</taxon>
        <taxon>Nitrobacteraceae</taxon>
        <taxon>Bradyrhizobium</taxon>
    </lineage>
</organism>
<proteinExistence type="inferred from homology"/>
<gene>
    <name evidence="10" type="ORF">HL667_09060</name>
</gene>
<dbReference type="Gene3D" id="2.40.10.220">
    <property type="entry name" value="predicted glycosyltransferase like domains"/>
    <property type="match status" value="1"/>
</dbReference>
<dbReference type="PANTHER" id="PTHR32089:SF112">
    <property type="entry name" value="LYSOZYME-LIKE PROTEIN-RELATED"/>
    <property type="match status" value="1"/>
</dbReference>
<dbReference type="RefSeq" id="WP_172110213.1">
    <property type="nucleotide sequence ID" value="NZ_JABFDN010000002.1"/>
</dbReference>
<evidence type="ECO:0000256" key="6">
    <source>
        <dbReference type="SAM" id="Phobius"/>
    </source>
</evidence>
<evidence type="ECO:0000259" key="9">
    <source>
        <dbReference type="PROSITE" id="PS50885"/>
    </source>
</evidence>
<dbReference type="InterPro" id="IPR000727">
    <property type="entry name" value="T_SNARE_dom"/>
</dbReference>
<evidence type="ECO:0000313" key="11">
    <source>
        <dbReference type="Proteomes" id="UP000886476"/>
    </source>
</evidence>
<evidence type="ECO:0000313" key="10">
    <source>
        <dbReference type="EMBL" id="NPU65140.1"/>
    </source>
</evidence>
<name>A0ABX2CBT9_9BRAD</name>
<evidence type="ECO:0000256" key="4">
    <source>
        <dbReference type="ARBA" id="ARBA00029447"/>
    </source>
</evidence>
<sequence>MKMRLSISAVIAAFGLMLALGFGAVVLTSAYALRELKVGGALYSKIKLGNDLVADILPPPEYVLEAYLEATLALRNPKNVDAHVKKLEQLKKDYEDRKTFWSGSALEPELKTLLVEQSDGEVRRFWQAAEAELIPALRAGDTAKADAAYARLSEAYGAHRAVIDRLVEKANKLNSDIETIAAEQDRSISVVVWTVAGIVLVLVVAGLSGLVMGVVRPLSRMTGLMRRIAEGELAAEIPYAERGDEIGAMARALGVFKTNAIENNSLRDKQDRDRTEAEQTKKRAMLDMADVIERETGTSVESAATASRQVESVASGLSDLAHELSADAQSVAAASEQSLANAQTVSAAAEQLSSAIREISSQVARASTITKSAVTGREKAKTTMLSLTKAVDKIAEVSNLIGGIAEQTNLLALNATIEAARAGDAGRGFAVVAAEVKSLSDQTAKSTEEISRLIGEVQTTTQATIDVVEGIGSQISEIDEVAASIAAAMEEQHAATQEISRSVHSSASAARDVSSKIGNVGKDAGMVNDRAAEVRSAIGNVASSLTALRATLVKVVRTTTAEADRRHAPRFRSSLPIKVVDSSKGEVRADLVDISEGGAWFRLDPEPGIGDRGVLKFAGFDGDVPYQVRARDRDALRVEFDLGAKRESFVTWFRSSFMRQAA</sequence>
<keyword evidence="11" id="KW-1185">Reference proteome</keyword>
<dbReference type="PROSITE" id="PS50192">
    <property type="entry name" value="T_SNARE"/>
    <property type="match status" value="1"/>
</dbReference>
<dbReference type="InterPro" id="IPR004090">
    <property type="entry name" value="Chemotax_Me-accpt_rcpt"/>
</dbReference>
<dbReference type="Pfam" id="PF00672">
    <property type="entry name" value="HAMP"/>
    <property type="match status" value="1"/>
</dbReference>
<reference evidence="10" key="1">
    <citation type="submission" date="2020-05" db="EMBL/GenBank/DDBJ databases">
        <title>Nod-independent and nitrogen-fixing Bradyrhizobium aeschynomene sp. nov. isolated from nodules of Aeschynomene indica.</title>
        <authorList>
            <person name="Zhang Z."/>
        </authorList>
    </citation>
    <scope>NUCLEOTIDE SEQUENCE</scope>
    <source>
        <strain evidence="10">83012</strain>
    </source>
</reference>
<dbReference type="SUPFAM" id="SSF58104">
    <property type="entry name" value="Methyl-accepting chemotaxis protein (MCP) signaling domain"/>
    <property type="match status" value="1"/>
</dbReference>
<dbReference type="Proteomes" id="UP000886476">
    <property type="component" value="Unassembled WGS sequence"/>
</dbReference>